<dbReference type="InterPro" id="IPR004399">
    <property type="entry name" value="HMP/HMP-P_kinase_dom"/>
</dbReference>
<evidence type="ECO:0000259" key="7">
    <source>
        <dbReference type="Pfam" id="PF08543"/>
    </source>
</evidence>
<dbReference type="KEGG" id="fax:FUAX_09580"/>
<keyword evidence="9" id="KW-1185">Reference proteome</keyword>
<dbReference type="EC" id="2.7.1.49" evidence="2"/>
<protein>
    <recommendedName>
        <fullName evidence="2">hydroxymethylpyrimidine kinase</fullName>
        <ecNumber evidence="2">2.7.1.49</ecNumber>
    </recommendedName>
</protein>
<dbReference type="InterPro" id="IPR013749">
    <property type="entry name" value="PM/HMP-P_kinase-1"/>
</dbReference>
<evidence type="ECO:0000256" key="6">
    <source>
        <dbReference type="ARBA" id="ARBA00022840"/>
    </source>
</evidence>
<reference evidence="8 9" key="1">
    <citation type="submission" date="2021-12" db="EMBL/GenBank/DDBJ databases">
        <title>Genome sequencing of bacteria with rrn-lacking chromosome and rrn-plasmid.</title>
        <authorList>
            <person name="Anda M."/>
            <person name="Iwasaki W."/>
        </authorList>
    </citation>
    <scope>NUCLEOTIDE SEQUENCE [LARGE SCALE GENOMIC DNA]</scope>
    <source>
        <strain evidence="8 9">DSM 100852</strain>
    </source>
</reference>
<evidence type="ECO:0000313" key="9">
    <source>
        <dbReference type="Proteomes" id="UP001348817"/>
    </source>
</evidence>
<proteinExistence type="predicted"/>
<sequence>MKKYPKALTIAGSDSGGGAGIQADLKTFSALGCYGMSAITAVTAQNTLGVSAVHPVPPAVVETQINDVLSDIGADAIKIGMLHSAPTVLAVANALEPYPNIPMVLDPVLASSSGRTLIDEEGKIALVEKLAPQITLLTPNLPEAEILLSRNVEEQKDMEGAVGALLERLPCQAILLKGGHLEGQQLMDIFMERGKAPLRFYAKKTDTPNKHGTGCTLSSAVAAYLAKGFSLEDSVKHGHAYLQEAIEAGKDYVTGKGHGPVNHFFGPEKLGEKA</sequence>
<keyword evidence="6" id="KW-0067">ATP-binding</keyword>
<evidence type="ECO:0000256" key="2">
    <source>
        <dbReference type="ARBA" id="ARBA00012135"/>
    </source>
</evidence>
<dbReference type="Proteomes" id="UP001348817">
    <property type="component" value="Chromosome"/>
</dbReference>
<dbReference type="AlphaFoldDB" id="A0AAU9C8R8"/>
<keyword evidence="3" id="KW-0808">Transferase</keyword>
<evidence type="ECO:0000313" key="8">
    <source>
        <dbReference type="EMBL" id="BDD08526.1"/>
    </source>
</evidence>
<dbReference type="InterPro" id="IPR029056">
    <property type="entry name" value="Ribokinase-like"/>
</dbReference>
<feature type="domain" description="Pyridoxamine kinase/Phosphomethylpyrimidine kinase" evidence="7">
    <location>
        <begin position="14"/>
        <end position="262"/>
    </location>
</feature>
<dbReference type="SUPFAM" id="SSF53613">
    <property type="entry name" value="Ribokinase-like"/>
    <property type="match status" value="1"/>
</dbReference>
<evidence type="ECO:0000256" key="3">
    <source>
        <dbReference type="ARBA" id="ARBA00022679"/>
    </source>
</evidence>
<evidence type="ECO:0000256" key="4">
    <source>
        <dbReference type="ARBA" id="ARBA00022741"/>
    </source>
</evidence>
<dbReference type="GO" id="GO:0005829">
    <property type="term" value="C:cytosol"/>
    <property type="evidence" value="ECO:0007669"/>
    <property type="project" value="TreeGrafter"/>
</dbReference>
<comment type="pathway">
    <text evidence="1">Cofactor biosynthesis; thiamine diphosphate biosynthesis.</text>
</comment>
<name>A0AAU9C8R8_9BACT</name>
<dbReference type="GO" id="GO:0009228">
    <property type="term" value="P:thiamine biosynthetic process"/>
    <property type="evidence" value="ECO:0007669"/>
    <property type="project" value="InterPro"/>
</dbReference>
<dbReference type="Pfam" id="PF08543">
    <property type="entry name" value="Phos_pyr_kin"/>
    <property type="match status" value="1"/>
</dbReference>
<dbReference type="EMBL" id="AP025314">
    <property type="protein sequence ID" value="BDD08526.1"/>
    <property type="molecule type" value="Genomic_DNA"/>
</dbReference>
<dbReference type="GO" id="GO:0005524">
    <property type="term" value="F:ATP binding"/>
    <property type="evidence" value="ECO:0007669"/>
    <property type="project" value="UniProtKB-KW"/>
</dbReference>
<dbReference type="RefSeq" id="WP_338393781.1">
    <property type="nucleotide sequence ID" value="NZ_AP025314.1"/>
</dbReference>
<evidence type="ECO:0000256" key="1">
    <source>
        <dbReference type="ARBA" id="ARBA00004948"/>
    </source>
</evidence>
<dbReference type="GO" id="GO:0008902">
    <property type="term" value="F:hydroxymethylpyrimidine kinase activity"/>
    <property type="evidence" value="ECO:0007669"/>
    <property type="project" value="UniProtKB-EC"/>
</dbReference>
<dbReference type="PANTHER" id="PTHR20858:SF17">
    <property type="entry name" value="HYDROXYMETHYLPYRIMIDINE_PHOSPHOMETHYLPYRIMIDINE KINASE THI20-RELATED"/>
    <property type="match status" value="1"/>
</dbReference>
<keyword evidence="4" id="KW-0547">Nucleotide-binding</keyword>
<dbReference type="NCBIfam" id="TIGR00097">
    <property type="entry name" value="HMP-P_kinase"/>
    <property type="match status" value="1"/>
</dbReference>
<dbReference type="FunFam" id="3.40.1190.20:FF:000003">
    <property type="entry name" value="Phosphomethylpyrimidine kinase ThiD"/>
    <property type="match status" value="1"/>
</dbReference>
<gene>
    <name evidence="8" type="ORF">FUAX_09580</name>
</gene>
<accession>A0AAU9C8R8</accession>
<dbReference type="CDD" id="cd01169">
    <property type="entry name" value="HMPP_kinase"/>
    <property type="match status" value="1"/>
</dbReference>
<keyword evidence="5 8" id="KW-0418">Kinase</keyword>
<evidence type="ECO:0000256" key="5">
    <source>
        <dbReference type="ARBA" id="ARBA00022777"/>
    </source>
</evidence>
<dbReference type="PANTHER" id="PTHR20858">
    <property type="entry name" value="PHOSPHOMETHYLPYRIMIDINE KINASE"/>
    <property type="match status" value="1"/>
</dbReference>
<dbReference type="Gene3D" id="3.40.1190.20">
    <property type="match status" value="1"/>
</dbReference>
<organism evidence="8 9">
    <name type="scientific">Fulvitalea axinellae</name>
    <dbReference type="NCBI Taxonomy" id="1182444"/>
    <lineage>
        <taxon>Bacteria</taxon>
        <taxon>Pseudomonadati</taxon>
        <taxon>Bacteroidota</taxon>
        <taxon>Cytophagia</taxon>
        <taxon>Cytophagales</taxon>
        <taxon>Persicobacteraceae</taxon>
        <taxon>Fulvitalea</taxon>
    </lineage>
</organism>
<dbReference type="GO" id="GO:0008972">
    <property type="term" value="F:phosphomethylpyrimidine kinase activity"/>
    <property type="evidence" value="ECO:0007669"/>
    <property type="project" value="InterPro"/>
</dbReference>